<dbReference type="OrthoDB" id="3327268at2"/>
<dbReference type="PATRIC" id="fig|465820.4.peg.1221"/>
<accession>A0A147DS01</accession>
<sequence>MGRTKQKKPKKQRTSGRRVDEVAAVLVGTDPDDLWVKLTAAGASPGGRHRWTAVGATVAAALRAEDAALTRGERQPSLQHAVDSVAQAAGIDIRYEDFIATDPTLRVRTRLDDELLNLFPGTVERPIADITRALRFADVLDDTLIERHGFGIGNVLRVALRYADRTIAAVADSWRPKPDLALGDPIDVAAAELDAVQRFVADQPDLALTDADSRALEWMTTAGAHAHYTPDGVSGFGRFLRFRVGSNPVRERWVPIAFIPEILQAATAELVLSIKADNKMAARVRRSVRIQTRDALLRFDSTVIGAPDHFLGANSHAVDWVVPFSPTSVLAVQVVPVMRDPDTAHEFAVELVASAARNASEPVEVPFAHGGLLTLPAGTEIVPLLVFAGATHLVAPQRNGCATAALEDLTWIAETADDNGDLLAFARELADPNLPPLFGWETINLWEPWRANGKQLFPGGVMPSAAMFEAHAGEAEWERAAELNTLEAALLNVGLPPLRDAQLADITSGRPKAVFAGNPFYNERRGTYEAPIPDAWAVTTTSPPVAFPVASDDWDRGNPFTLLSDLGGGLAFAVDSIGDQWAQAHHTSAARGYRVRFESSDDSSPIAGSTTDISPIGLIGHTTWRVGIESFADRADGNPTATNEMCAAPLADMVRGTGTSDADAEHIRAALIAAPPFLIMERKESRTARFNLPSPVRFDDAEESRMTRILAERIAGSATRPATYRGTAANALVRDLIAPTARQELRRRIRVHAPREVISYGLEQLVRVADARERSVGNLQRVARHLTTAWDPTERMALASAEFVRLRQANEILIEAAVQDLTGAPDIPSAPAVAPIDGHAWRALLAAADAYLAITQHSERLHHGITPVEIELTDLFELRVRPDLTDQAAEWPLDSASLNMATAASNLDDVDPIESVASTRVINNLDAAMLHEFGASREDIYFVLIALTHWDRFEDAANIARASPDEVEQWVFEAVDTTDEARRARLRAATRLLTSSSQTLAGEWEPWLTRTRRHRLLVQPIVQVDADLLIAPQFMTVALGVYNNYLTQGILPWSAPPTAQLGQALAALRAERNNHFETAVAEALNDEGFTTVSRIKPGDGTRIGVPELTTEIDIVAARPGDNTVWLIEAKDPAAVFGIMETGRQLQTFYRDRPRSNGRTSPSYATQLARKDDEVRPYVREVARKLGAAAPEQAALDLKTVFVTRGITAAGFIPARFPVLTLDDLLADVRSDRAEGGSSDA</sequence>
<dbReference type="Proteomes" id="UP000072763">
    <property type="component" value="Unassembled WGS sequence"/>
</dbReference>
<evidence type="ECO:0000313" key="1">
    <source>
        <dbReference type="EMBL" id="KTR52568.1"/>
    </source>
</evidence>
<evidence type="ECO:0000313" key="2">
    <source>
        <dbReference type="Proteomes" id="UP000072763"/>
    </source>
</evidence>
<reference evidence="1 2" key="1">
    <citation type="journal article" date="2016" name="Front. Microbiol.">
        <title>Genomic Resource of Rice Seed Associated Bacteria.</title>
        <authorList>
            <person name="Midha S."/>
            <person name="Bansal K."/>
            <person name="Sharma S."/>
            <person name="Kumar N."/>
            <person name="Patil P.P."/>
            <person name="Chaudhry V."/>
            <person name="Patil P.B."/>
        </authorList>
    </citation>
    <scope>NUCLEOTIDE SEQUENCE [LARGE SCALE GENOMIC DNA]</scope>
    <source>
        <strain evidence="1 2">NS359</strain>
    </source>
</reference>
<dbReference type="EMBL" id="LDRC01000027">
    <property type="protein sequence ID" value="KTR52568.1"/>
    <property type="molecule type" value="Genomic_DNA"/>
</dbReference>
<name>A0A147DS01_9MICO</name>
<organism evidence="1 2">
    <name type="scientific">Curtobacterium oceanosedimentum</name>
    <dbReference type="NCBI Taxonomy" id="465820"/>
    <lineage>
        <taxon>Bacteria</taxon>
        <taxon>Bacillati</taxon>
        <taxon>Actinomycetota</taxon>
        <taxon>Actinomycetes</taxon>
        <taxon>Micrococcales</taxon>
        <taxon>Microbacteriaceae</taxon>
        <taxon>Curtobacterium</taxon>
    </lineage>
</organism>
<protein>
    <submittedName>
        <fullName evidence="1">Uncharacterized protein</fullName>
    </submittedName>
</protein>
<dbReference type="RefSeq" id="WP_058749357.1">
    <property type="nucleotide sequence ID" value="NZ_LDRC01000027.1"/>
</dbReference>
<proteinExistence type="predicted"/>
<dbReference type="AlphaFoldDB" id="A0A147DS01"/>
<gene>
    <name evidence="1" type="ORF">NS359_05830</name>
</gene>
<comment type="caution">
    <text evidence="1">The sequence shown here is derived from an EMBL/GenBank/DDBJ whole genome shotgun (WGS) entry which is preliminary data.</text>
</comment>